<evidence type="ECO:0000256" key="8">
    <source>
        <dbReference type="RuleBase" id="RU000417"/>
    </source>
</evidence>
<gene>
    <name evidence="9" type="ORF">SAMN02745205_01955</name>
</gene>
<dbReference type="Gene3D" id="3.90.120.10">
    <property type="entry name" value="DNA Methylase, subunit A, domain 2"/>
    <property type="match status" value="1"/>
</dbReference>
<dbReference type="GO" id="GO:0009307">
    <property type="term" value="P:DNA restriction-modification system"/>
    <property type="evidence" value="ECO:0007669"/>
    <property type="project" value="UniProtKB-KW"/>
</dbReference>
<evidence type="ECO:0000256" key="5">
    <source>
        <dbReference type="ARBA" id="ARBA00047422"/>
    </source>
</evidence>
<evidence type="ECO:0000256" key="3">
    <source>
        <dbReference type="ARBA" id="ARBA00022691"/>
    </source>
</evidence>
<dbReference type="InterPro" id="IPR001525">
    <property type="entry name" value="C5_MeTfrase"/>
</dbReference>
<dbReference type="EC" id="2.1.1.37" evidence="8"/>
<evidence type="ECO:0000256" key="2">
    <source>
        <dbReference type="ARBA" id="ARBA00022679"/>
    </source>
</evidence>
<dbReference type="SUPFAM" id="SSF53335">
    <property type="entry name" value="S-adenosyl-L-methionine-dependent methyltransferases"/>
    <property type="match status" value="1"/>
</dbReference>
<proteinExistence type="inferred from homology"/>
<dbReference type="InterPro" id="IPR029063">
    <property type="entry name" value="SAM-dependent_MTases_sf"/>
</dbReference>
<protein>
    <recommendedName>
        <fullName evidence="8">Cytosine-specific methyltransferase</fullName>
        <ecNumber evidence="8">2.1.1.37</ecNumber>
    </recommendedName>
</protein>
<dbReference type="PROSITE" id="PS00094">
    <property type="entry name" value="C5_MTASE_1"/>
    <property type="match status" value="1"/>
</dbReference>
<comment type="similarity">
    <text evidence="6 7">Belongs to the class I-like SAM-binding methyltransferase superfamily. C5-methyltransferase family.</text>
</comment>
<dbReference type="NCBIfam" id="TIGR00675">
    <property type="entry name" value="dcm"/>
    <property type="match status" value="1"/>
</dbReference>
<keyword evidence="1 6" id="KW-0489">Methyltransferase</keyword>
<organism evidence="9 10">
    <name type="scientific">Porphyromonas cangingivalis</name>
    <dbReference type="NCBI Taxonomy" id="36874"/>
    <lineage>
        <taxon>Bacteria</taxon>
        <taxon>Pseudomonadati</taxon>
        <taxon>Bacteroidota</taxon>
        <taxon>Bacteroidia</taxon>
        <taxon>Bacteroidales</taxon>
        <taxon>Porphyromonadaceae</taxon>
        <taxon>Porphyromonas</taxon>
    </lineage>
</organism>
<dbReference type="Proteomes" id="UP000189956">
    <property type="component" value="Unassembled WGS sequence"/>
</dbReference>
<evidence type="ECO:0000256" key="7">
    <source>
        <dbReference type="RuleBase" id="RU000416"/>
    </source>
</evidence>
<dbReference type="GO" id="GO:0003677">
    <property type="term" value="F:DNA binding"/>
    <property type="evidence" value="ECO:0007669"/>
    <property type="project" value="TreeGrafter"/>
</dbReference>
<dbReference type="PANTHER" id="PTHR10629">
    <property type="entry name" value="CYTOSINE-SPECIFIC METHYLTRANSFERASE"/>
    <property type="match status" value="1"/>
</dbReference>
<dbReference type="PANTHER" id="PTHR10629:SF52">
    <property type="entry name" value="DNA (CYTOSINE-5)-METHYLTRANSFERASE 1"/>
    <property type="match status" value="1"/>
</dbReference>
<evidence type="ECO:0000256" key="1">
    <source>
        <dbReference type="ARBA" id="ARBA00022603"/>
    </source>
</evidence>
<keyword evidence="3 6" id="KW-0949">S-adenosyl-L-methionine</keyword>
<dbReference type="EMBL" id="FUWL01000024">
    <property type="protein sequence ID" value="SJZ80957.1"/>
    <property type="molecule type" value="Genomic_DNA"/>
</dbReference>
<dbReference type="GO" id="GO:0032259">
    <property type="term" value="P:methylation"/>
    <property type="evidence" value="ECO:0007669"/>
    <property type="project" value="UniProtKB-KW"/>
</dbReference>
<dbReference type="InterPro" id="IPR050390">
    <property type="entry name" value="C5-Methyltransferase"/>
</dbReference>
<dbReference type="RefSeq" id="WP_234394792.1">
    <property type="nucleotide sequence ID" value="NZ_FUWL01000024.1"/>
</dbReference>
<dbReference type="GO" id="GO:0003886">
    <property type="term" value="F:DNA (cytosine-5-)-methyltransferase activity"/>
    <property type="evidence" value="ECO:0007669"/>
    <property type="project" value="UniProtKB-EC"/>
</dbReference>
<dbReference type="Gene3D" id="3.40.50.150">
    <property type="entry name" value="Vaccinia Virus protein VP39"/>
    <property type="match status" value="1"/>
</dbReference>
<accession>A0A1T4NPF7</accession>
<dbReference type="PROSITE" id="PS51679">
    <property type="entry name" value="SAM_MT_C5"/>
    <property type="match status" value="1"/>
</dbReference>
<dbReference type="PRINTS" id="PR00105">
    <property type="entry name" value="C5METTRFRASE"/>
</dbReference>
<keyword evidence="2 6" id="KW-0808">Transferase</keyword>
<keyword evidence="4" id="KW-0680">Restriction system</keyword>
<evidence type="ECO:0000313" key="9">
    <source>
        <dbReference type="EMBL" id="SJZ80957.1"/>
    </source>
</evidence>
<dbReference type="GO" id="GO:0044027">
    <property type="term" value="P:negative regulation of gene expression via chromosomal CpG island methylation"/>
    <property type="evidence" value="ECO:0007669"/>
    <property type="project" value="TreeGrafter"/>
</dbReference>
<dbReference type="Pfam" id="PF00145">
    <property type="entry name" value="DNA_methylase"/>
    <property type="match status" value="1"/>
</dbReference>
<sequence>MDSSILPDIKPPIAIDLFAGCGGLSLGLNRAGWKSLFAIERSPEAFATLKHNLIHKTNEPHFIWPQWLPVKNWEINEFIATYTEELCRLKGRVDLVAGGPPCQGFSMAGRRREDDSRNKLVLSYLDIIQKVMPKIVFFENVKGFTLPFQKSKAQNRKITYADEVKSCLEKLGYIVDKQTINFGDYGVPQRRARFILVALSKEHFGDNRSLAKRFFEQLEAQKENFLQHKGLSVGTTLEEAISDLRALHGKKKLSPKDKFEFGLYGKTEDSSYQKLMRTGVSKNDNIPDSHRFANHYPSTISKFEEILSLTQSDRNLCINDEIKNKFSIKKHTIIPLSSSDKAPTITTLPDDYIHYEEPRILTVREYARIQSFPDSYEFQGKYTTGGKLRKQETPRYTQVGNAIPPLFAEQAGLVLKEMLRHGRDS</sequence>
<evidence type="ECO:0000313" key="10">
    <source>
        <dbReference type="Proteomes" id="UP000189956"/>
    </source>
</evidence>
<feature type="active site" evidence="6">
    <location>
        <position position="102"/>
    </location>
</feature>
<evidence type="ECO:0000256" key="4">
    <source>
        <dbReference type="ARBA" id="ARBA00022747"/>
    </source>
</evidence>
<evidence type="ECO:0000256" key="6">
    <source>
        <dbReference type="PROSITE-ProRule" id="PRU01016"/>
    </source>
</evidence>
<name>A0A1T4NPF7_PORCN</name>
<dbReference type="InterPro" id="IPR018117">
    <property type="entry name" value="C5_DNA_meth_AS"/>
</dbReference>
<comment type="catalytic activity">
    <reaction evidence="5 8">
        <text>a 2'-deoxycytidine in DNA + S-adenosyl-L-methionine = a 5-methyl-2'-deoxycytidine in DNA + S-adenosyl-L-homocysteine + H(+)</text>
        <dbReference type="Rhea" id="RHEA:13681"/>
        <dbReference type="Rhea" id="RHEA-COMP:11369"/>
        <dbReference type="Rhea" id="RHEA-COMP:11370"/>
        <dbReference type="ChEBI" id="CHEBI:15378"/>
        <dbReference type="ChEBI" id="CHEBI:57856"/>
        <dbReference type="ChEBI" id="CHEBI:59789"/>
        <dbReference type="ChEBI" id="CHEBI:85452"/>
        <dbReference type="ChEBI" id="CHEBI:85454"/>
        <dbReference type="EC" id="2.1.1.37"/>
    </reaction>
</comment>
<dbReference type="AlphaFoldDB" id="A0A1T4NPF7"/>
<reference evidence="9 10" key="1">
    <citation type="submission" date="2017-02" db="EMBL/GenBank/DDBJ databases">
        <authorList>
            <person name="Peterson S.W."/>
        </authorList>
    </citation>
    <scope>NUCLEOTIDE SEQUENCE [LARGE SCALE GENOMIC DNA]</scope>
    <source>
        <strain evidence="9 10">ATCC 700135</strain>
    </source>
</reference>